<sequence>MIKVLNKLVKKDEFETDEVSKKVTIQTDESSQITNAEKGIVIGNINEQDMRHNTSSS</sequence>
<accession>A0A9N9A9F1</accession>
<dbReference type="EMBL" id="CAJVPS010001056">
    <property type="protein sequence ID" value="CAG8522440.1"/>
    <property type="molecule type" value="Genomic_DNA"/>
</dbReference>
<comment type="caution">
    <text evidence="1">The sequence shown here is derived from an EMBL/GenBank/DDBJ whole genome shotgun (WGS) entry which is preliminary data.</text>
</comment>
<gene>
    <name evidence="1" type="ORF">ALEPTO_LOCUS4537</name>
</gene>
<proteinExistence type="predicted"/>
<protein>
    <submittedName>
        <fullName evidence="1">312_t:CDS:1</fullName>
    </submittedName>
</protein>
<dbReference type="Proteomes" id="UP000789508">
    <property type="component" value="Unassembled WGS sequence"/>
</dbReference>
<dbReference type="AlphaFoldDB" id="A0A9N9A9F1"/>
<organism evidence="1 2">
    <name type="scientific">Ambispora leptoticha</name>
    <dbReference type="NCBI Taxonomy" id="144679"/>
    <lineage>
        <taxon>Eukaryota</taxon>
        <taxon>Fungi</taxon>
        <taxon>Fungi incertae sedis</taxon>
        <taxon>Mucoromycota</taxon>
        <taxon>Glomeromycotina</taxon>
        <taxon>Glomeromycetes</taxon>
        <taxon>Archaeosporales</taxon>
        <taxon>Ambisporaceae</taxon>
        <taxon>Ambispora</taxon>
    </lineage>
</organism>
<evidence type="ECO:0000313" key="2">
    <source>
        <dbReference type="Proteomes" id="UP000789508"/>
    </source>
</evidence>
<evidence type="ECO:0000313" key="1">
    <source>
        <dbReference type="EMBL" id="CAG8522440.1"/>
    </source>
</evidence>
<keyword evidence="2" id="KW-1185">Reference proteome</keyword>
<name>A0A9N9A9F1_9GLOM</name>
<reference evidence="1" key="1">
    <citation type="submission" date="2021-06" db="EMBL/GenBank/DDBJ databases">
        <authorList>
            <person name="Kallberg Y."/>
            <person name="Tangrot J."/>
            <person name="Rosling A."/>
        </authorList>
    </citation>
    <scope>NUCLEOTIDE SEQUENCE</scope>
    <source>
        <strain evidence="1">FL130A</strain>
    </source>
</reference>